<evidence type="ECO:0000256" key="1">
    <source>
        <dbReference type="ARBA" id="ARBA00010641"/>
    </source>
</evidence>
<dbReference type="InterPro" id="IPR013325">
    <property type="entry name" value="RNA_pol_sigma_r2"/>
</dbReference>
<proteinExistence type="inferred from homology"/>
<dbReference type="Proteomes" id="UP000033163">
    <property type="component" value="Chromosome I"/>
</dbReference>
<dbReference type="InterPro" id="IPR036388">
    <property type="entry name" value="WH-like_DNA-bd_sf"/>
</dbReference>
<dbReference type="InterPro" id="IPR013249">
    <property type="entry name" value="RNA_pol_sigma70_r4_t2"/>
</dbReference>
<dbReference type="SUPFAM" id="SSF88659">
    <property type="entry name" value="Sigma3 and sigma4 domains of RNA polymerase sigma factors"/>
    <property type="match status" value="1"/>
</dbReference>
<dbReference type="InterPro" id="IPR014284">
    <property type="entry name" value="RNA_pol_sigma-70_dom"/>
</dbReference>
<evidence type="ECO:0000313" key="8">
    <source>
        <dbReference type="Proteomes" id="UP000033163"/>
    </source>
</evidence>
<dbReference type="GO" id="GO:0003677">
    <property type="term" value="F:DNA binding"/>
    <property type="evidence" value="ECO:0007669"/>
    <property type="project" value="InterPro"/>
</dbReference>
<dbReference type="InterPro" id="IPR007627">
    <property type="entry name" value="RNA_pol_sigma70_r2"/>
</dbReference>
<feature type="domain" description="RNA polymerase sigma factor 70 region 4 type 2" evidence="6">
    <location>
        <begin position="113"/>
        <end position="165"/>
    </location>
</feature>
<dbReference type="PANTHER" id="PTHR43133">
    <property type="entry name" value="RNA POLYMERASE ECF-TYPE SIGMA FACTO"/>
    <property type="match status" value="1"/>
</dbReference>
<accession>A0A0E4CZ66</accession>
<dbReference type="KEGG" id="pri:PRIO_5808"/>
<keyword evidence="3" id="KW-0731">Sigma factor</keyword>
<dbReference type="GO" id="GO:0006352">
    <property type="term" value="P:DNA-templated transcription initiation"/>
    <property type="evidence" value="ECO:0007669"/>
    <property type="project" value="InterPro"/>
</dbReference>
<evidence type="ECO:0000256" key="3">
    <source>
        <dbReference type="ARBA" id="ARBA00023082"/>
    </source>
</evidence>
<dbReference type="NCBIfam" id="TIGR02937">
    <property type="entry name" value="sigma70-ECF"/>
    <property type="match status" value="1"/>
</dbReference>
<organism evidence="7 8">
    <name type="scientific">Paenibacillus riograndensis SBR5</name>
    <dbReference type="NCBI Taxonomy" id="1073571"/>
    <lineage>
        <taxon>Bacteria</taxon>
        <taxon>Bacillati</taxon>
        <taxon>Bacillota</taxon>
        <taxon>Bacilli</taxon>
        <taxon>Bacillales</taxon>
        <taxon>Paenibacillaceae</taxon>
        <taxon>Paenibacillus</taxon>
        <taxon>Paenibacillus sonchi group</taxon>
    </lineage>
</organism>
<evidence type="ECO:0000256" key="2">
    <source>
        <dbReference type="ARBA" id="ARBA00023015"/>
    </source>
</evidence>
<dbReference type="CDD" id="cd06171">
    <property type="entry name" value="Sigma70_r4"/>
    <property type="match status" value="1"/>
</dbReference>
<dbReference type="GO" id="GO:0016987">
    <property type="term" value="F:sigma factor activity"/>
    <property type="evidence" value="ECO:0007669"/>
    <property type="project" value="UniProtKB-KW"/>
</dbReference>
<dbReference type="SUPFAM" id="SSF88946">
    <property type="entry name" value="Sigma2 domain of RNA polymerase sigma factors"/>
    <property type="match status" value="1"/>
</dbReference>
<dbReference type="Pfam" id="PF04542">
    <property type="entry name" value="Sigma70_r2"/>
    <property type="match status" value="1"/>
</dbReference>
<dbReference type="Gene3D" id="1.10.1740.10">
    <property type="match status" value="1"/>
</dbReference>
<dbReference type="EMBL" id="LN831776">
    <property type="protein sequence ID" value="CQR58195.1"/>
    <property type="molecule type" value="Genomic_DNA"/>
</dbReference>
<dbReference type="HOGENOM" id="CLU_047691_9_3_9"/>
<dbReference type="AlphaFoldDB" id="A0A0E4CZ66"/>
<dbReference type="STRING" id="483937.AMQ84_17665"/>
<dbReference type="PATRIC" id="fig|1073571.4.peg.6236"/>
<sequence length="169" mass="20142">MVENIMNKANTADLALMDEEVFFQRLAGEHRKLYAIAYSYLRSEADALEAVQEASCRAWMKRKKLKNEQAFTPWLIRITINCCMDELRRKKRVFPAEKLEEKETQEMRSSDRLDLERAMNRMKPKYRHVVMLKYYQDMTSAEIAKVLNKPEGTIKTWLREGLKQLRNYL</sequence>
<dbReference type="Pfam" id="PF08281">
    <property type="entry name" value="Sigma70_r4_2"/>
    <property type="match status" value="1"/>
</dbReference>
<name>A0A0E4CZ66_9BACL</name>
<dbReference type="RefSeq" id="WP_020429572.1">
    <property type="nucleotide sequence ID" value="NZ_AGBD01000883.1"/>
</dbReference>
<keyword evidence="2" id="KW-0805">Transcription regulation</keyword>
<reference evidence="8" key="1">
    <citation type="submission" date="2015-03" db="EMBL/GenBank/DDBJ databases">
        <authorList>
            <person name="Wibberg D."/>
        </authorList>
    </citation>
    <scope>NUCLEOTIDE SEQUENCE [LARGE SCALE GENOMIC DNA]</scope>
</reference>
<dbReference type="InterPro" id="IPR013324">
    <property type="entry name" value="RNA_pol_sigma_r3/r4-like"/>
</dbReference>
<comment type="similarity">
    <text evidence="1">Belongs to the sigma-70 factor family. ECF subfamily.</text>
</comment>
<dbReference type="Gene3D" id="1.10.10.10">
    <property type="entry name" value="Winged helix-like DNA-binding domain superfamily/Winged helix DNA-binding domain"/>
    <property type="match status" value="1"/>
</dbReference>
<evidence type="ECO:0000313" key="7">
    <source>
        <dbReference type="EMBL" id="CQR58195.1"/>
    </source>
</evidence>
<dbReference type="InterPro" id="IPR039425">
    <property type="entry name" value="RNA_pol_sigma-70-like"/>
</dbReference>
<evidence type="ECO:0000259" key="5">
    <source>
        <dbReference type="Pfam" id="PF04542"/>
    </source>
</evidence>
<dbReference type="PANTHER" id="PTHR43133:SF51">
    <property type="entry name" value="RNA POLYMERASE SIGMA FACTOR"/>
    <property type="match status" value="1"/>
</dbReference>
<keyword evidence="4" id="KW-0804">Transcription</keyword>
<evidence type="ECO:0000259" key="6">
    <source>
        <dbReference type="Pfam" id="PF08281"/>
    </source>
</evidence>
<evidence type="ECO:0000256" key="4">
    <source>
        <dbReference type="ARBA" id="ARBA00023163"/>
    </source>
</evidence>
<protein>
    <submittedName>
        <fullName evidence="7">ECF subfamily RNA polymerase sigma-24 factor</fullName>
    </submittedName>
</protein>
<feature type="domain" description="RNA polymerase sigma-70 region 2" evidence="5">
    <location>
        <begin position="30"/>
        <end position="92"/>
    </location>
</feature>
<gene>
    <name evidence="7" type="ORF">PRIO_5808</name>
</gene>